<organism evidence="2 3">
    <name type="scientific">Adineta steineri</name>
    <dbReference type="NCBI Taxonomy" id="433720"/>
    <lineage>
        <taxon>Eukaryota</taxon>
        <taxon>Metazoa</taxon>
        <taxon>Spiralia</taxon>
        <taxon>Gnathifera</taxon>
        <taxon>Rotifera</taxon>
        <taxon>Eurotatoria</taxon>
        <taxon>Bdelloidea</taxon>
        <taxon>Adinetida</taxon>
        <taxon>Adinetidae</taxon>
        <taxon>Adineta</taxon>
    </lineage>
</organism>
<comment type="caution">
    <text evidence="2">The sequence shown here is derived from an EMBL/GenBank/DDBJ whole genome shotgun (WGS) entry which is preliminary data.</text>
</comment>
<dbReference type="AlphaFoldDB" id="A0A819XN11"/>
<evidence type="ECO:0000256" key="1">
    <source>
        <dbReference type="SAM" id="MobiDB-lite"/>
    </source>
</evidence>
<feature type="compositionally biased region" description="Acidic residues" evidence="1">
    <location>
        <begin position="1"/>
        <end position="16"/>
    </location>
</feature>
<protein>
    <submittedName>
        <fullName evidence="2">Uncharacterized protein</fullName>
    </submittedName>
</protein>
<accession>A0A819XN11</accession>
<dbReference type="Proteomes" id="UP000663868">
    <property type="component" value="Unassembled WGS sequence"/>
</dbReference>
<reference evidence="2" key="1">
    <citation type="submission" date="2021-02" db="EMBL/GenBank/DDBJ databases">
        <authorList>
            <person name="Nowell W R."/>
        </authorList>
    </citation>
    <scope>NUCLEOTIDE SEQUENCE</scope>
</reference>
<sequence>MKDDENNESDYIDYEADSSLSNDNDPSSYFSSNRNETMNSIKDIKKLYALFILRLREEFLLPKNVTNIISTYITSLINNIQILLEKKVFDFGEDSNLFPPSSISRNELRKFIDFNQLKLLFDD</sequence>
<evidence type="ECO:0000313" key="3">
    <source>
        <dbReference type="Proteomes" id="UP000663868"/>
    </source>
</evidence>
<evidence type="ECO:0000313" key="2">
    <source>
        <dbReference type="EMBL" id="CAF4145191.1"/>
    </source>
</evidence>
<gene>
    <name evidence="2" type="ORF">KXQ929_LOCUS36937</name>
</gene>
<proteinExistence type="predicted"/>
<name>A0A819XN11_9BILA</name>
<dbReference type="EMBL" id="CAJOBB010005924">
    <property type="protein sequence ID" value="CAF4145191.1"/>
    <property type="molecule type" value="Genomic_DNA"/>
</dbReference>
<feature type="compositionally biased region" description="Low complexity" evidence="1">
    <location>
        <begin position="17"/>
        <end position="28"/>
    </location>
</feature>
<feature type="region of interest" description="Disordered" evidence="1">
    <location>
        <begin position="1"/>
        <end position="32"/>
    </location>
</feature>
<feature type="non-terminal residue" evidence="2">
    <location>
        <position position="123"/>
    </location>
</feature>